<feature type="region of interest" description="Disordered" evidence="5">
    <location>
        <begin position="68"/>
        <end position="118"/>
    </location>
</feature>
<keyword evidence="3" id="KW-0964">Secreted</keyword>
<reference evidence="7 8" key="1">
    <citation type="journal article" date="2021" name="Elife">
        <title>Chloroplast acquisition without the gene transfer in kleptoplastic sea slugs, Plakobranchus ocellatus.</title>
        <authorList>
            <person name="Maeda T."/>
            <person name="Takahashi S."/>
            <person name="Yoshida T."/>
            <person name="Shimamura S."/>
            <person name="Takaki Y."/>
            <person name="Nagai Y."/>
            <person name="Toyoda A."/>
            <person name="Suzuki Y."/>
            <person name="Arimoto A."/>
            <person name="Ishii H."/>
            <person name="Satoh N."/>
            <person name="Nishiyama T."/>
            <person name="Hasebe M."/>
            <person name="Maruyama T."/>
            <person name="Minagawa J."/>
            <person name="Obokata J."/>
            <person name="Shigenobu S."/>
        </authorList>
    </citation>
    <scope>NUCLEOTIDE SEQUENCE [LARGE SCALE GENOMIC DNA]</scope>
</reference>
<evidence type="ECO:0000313" key="8">
    <source>
        <dbReference type="Proteomes" id="UP000762676"/>
    </source>
</evidence>
<evidence type="ECO:0000256" key="3">
    <source>
        <dbReference type="ARBA" id="ARBA00022525"/>
    </source>
</evidence>
<accession>A0AAV4F614</accession>
<dbReference type="SUPFAM" id="SSF57501">
    <property type="entry name" value="Cystine-knot cytokines"/>
    <property type="match status" value="1"/>
</dbReference>
<dbReference type="Pfam" id="PF06083">
    <property type="entry name" value="IL17"/>
    <property type="match status" value="1"/>
</dbReference>
<evidence type="ECO:0000256" key="1">
    <source>
        <dbReference type="ARBA" id="ARBA00004613"/>
    </source>
</evidence>
<keyword evidence="4 6" id="KW-0732">Signal</keyword>
<dbReference type="Gene3D" id="2.10.90.10">
    <property type="entry name" value="Cystine-knot cytokines"/>
    <property type="match status" value="1"/>
</dbReference>
<proteinExistence type="inferred from homology"/>
<dbReference type="InterPro" id="IPR010345">
    <property type="entry name" value="IL-17_fam"/>
</dbReference>
<sequence length="279" mass="30572">MGSKTFIKALQVLFALTIMTVLGLLNPTQAYVIGSKTNTKVTTGQERNDHNSFRFLFGRKWRAKHLIGGADSGHGKATEEPSDVGNFDVNSRPGEGEEDKSSGMSNQNPFLRSKRDTSGNSSCEFLANLPQEVQQLNSSLNDSVYVGLIPQQDSFIPLPSNQSLTCPNSTDPWWPGNEINLRSTCPYINKVHNLGTDAYPRYLVQAQCLCSTCVGQNINRCQEIRRSVTIFRRQGYQNGLALMKKEQVLVTVGCLCAAPEPNSGSSGNSEMDAGIPYLS</sequence>
<name>A0AAV4F614_9GAST</name>
<protein>
    <submittedName>
        <fullName evidence="7">Interleukin-17-4</fullName>
    </submittedName>
</protein>
<comment type="caution">
    <text evidence="7">The sequence shown here is derived from an EMBL/GenBank/DDBJ whole genome shotgun (WGS) entry which is preliminary data.</text>
</comment>
<dbReference type="GO" id="GO:0005576">
    <property type="term" value="C:extracellular region"/>
    <property type="evidence" value="ECO:0007669"/>
    <property type="project" value="UniProtKB-SubCell"/>
</dbReference>
<evidence type="ECO:0000256" key="6">
    <source>
        <dbReference type="SAM" id="SignalP"/>
    </source>
</evidence>
<feature type="signal peptide" evidence="6">
    <location>
        <begin position="1"/>
        <end position="30"/>
    </location>
</feature>
<evidence type="ECO:0000313" key="7">
    <source>
        <dbReference type="EMBL" id="GFR68445.1"/>
    </source>
</evidence>
<dbReference type="EMBL" id="BMAT01004122">
    <property type="protein sequence ID" value="GFR68445.1"/>
    <property type="molecule type" value="Genomic_DNA"/>
</dbReference>
<dbReference type="InterPro" id="IPR029034">
    <property type="entry name" value="Cystine-knot_cytokine"/>
</dbReference>
<feature type="chain" id="PRO_5043685732" evidence="6">
    <location>
        <begin position="31"/>
        <end position="279"/>
    </location>
</feature>
<comment type="similarity">
    <text evidence="2">Belongs to the IL-17 family.</text>
</comment>
<evidence type="ECO:0000256" key="5">
    <source>
        <dbReference type="SAM" id="MobiDB-lite"/>
    </source>
</evidence>
<comment type="subcellular location">
    <subcellularLocation>
        <location evidence="1">Secreted</location>
    </subcellularLocation>
</comment>
<keyword evidence="8" id="KW-1185">Reference proteome</keyword>
<dbReference type="GO" id="GO:0005125">
    <property type="term" value="F:cytokine activity"/>
    <property type="evidence" value="ECO:0007669"/>
    <property type="project" value="InterPro"/>
</dbReference>
<evidence type="ECO:0000256" key="2">
    <source>
        <dbReference type="ARBA" id="ARBA00007236"/>
    </source>
</evidence>
<dbReference type="Proteomes" id="UP000762676">
    <property type="component" value="Unassembled WGS sequence"/>
</dbReference>
<dbReference type="AlphaFoldDB" id="A0AAV4F614"/>
<organism evidence="7 8">
    <name type="scientific">Elysia marginata</name>
    <dbReference type="NCBI Taxonomy" id="1093978"/>
    <lineage>
        <taxon>Eukaryota</taxon>
        <taxon>Metazoa</taxon>
        <taxon>Spiralia</taxon>
        <taxon>Lophotrochozoa</taxon>
        <taxon>Mollusca</taxon>
        <taxon>Gastropoda</taxon>
        <taxon>Heterobranchia</taxon>
        <taxon>Euthyneura</taxon>
        <taxon>Panpulmonata</taxon>
        <taxon>Sacoglossa</taxon>
        <taxon>Placobranchoidea</taxon>
        <taxon>Plakobranchidae</taxon>
        <taxon>Elysia</taxon>
    </lineage>
</organism>
<gene>
    <name evidence="7" type="ORF">ElyMa_002020900</name>
</gene>
<evidence type="ECO:0000256" key="4">
    <source>
        <dbReference type="ARBA" id="ARBA00022729"/>
    </source>
</evidence>